<dbReference type="Pfam" id="PF22026">
    <property type="entry name" value="Alpha-amylase_C_2"/>
    <property type="match status" value="1"/>
</dbReference>
<dbReference type="PANTHER" id="PTHR10357:SF215">
    <property type="entry name" value="ALPHA-AMYLASE 1"/>
    <property type="match status" value="1"/>
</dbReference>
<keyword evidence="5" id="KW-0479">Metal-binding</keyword>
<evidence type="ECO:0000256" key="2">
    <source>
        <dbReference type="ARBA" id="ARBA00001913"/>
    </source>
</evidence>
<dbReference type="Proteomes" id="UP001387364">
    <property type="component" value="Chromosome"/>
</dbReference>
<comment type="cofactor">
    <cofactor evidence="2">
        <name>Ca(2+)</name>
        <dbReference type="ChEBI" id="CHEBI:29108"/>
    </cofactor>
</comment>
<evidence type="ECO:0000256" key="5">
    <source>
        <dbReference type="ARBA" id="ARBA00022723"/>
    </source>
</evidence>
<evidence type="ECO:0000256" key="10">
    <source>
        <dbReference type="ARBA" id="ARBA00023295"/>
    </source>
</evidence>
<gene>
    <name evidence="14" type="ORF">WDJ61_04925</name>
</gene>
<dbReference type="EC" id="3.2.1.1" evidence="4"/>
<evidence type="ECO:0000256" key="1">
    <source>
        <dbReference type="ARBA" id="ARBA00000548"/>
    </source>
</evidence>
<dbReference type="SMART" id="SM00642">
    <property type="entry name" value="Aamy"/>
    <property type="match status" value="1"/>
</dbReference>
<feature type="transmembrane region" description="Helical" evidence="11">
    <location>
        <begin position="473"/>
        <end position="494"/>
    </location>
</feature>
<keyword evidence="11" id="KW-1133">Transmembrane helix</keyword>
<dbReference type="InterPro" id="IPR054174">
    <property type="entry name" value="Alpha-amylase-like_C"/>
</dbReference>
<evidence type="ECO:0000256" key="8">
    <source>
        <dbReference type="ARBA" id="ARBA00022837"/>
    </source>
</evidence>
<dbReference type="EMBL" id="CP147404">
    <property type="protein sequence ID" value="WXB93976.1"/>
    <property type="molecule type" value="Genomic_DNA"/>
</dbReference>
<evidence type="ECO:0000313" key="14">
    <source>
        <dbReference type="EMBL" id="WXB93976.1"/>
    </source>
</evidence>
<reference evidence="14 15" key="1">
    <citation type="submission" date="2024-02" db="EMBL/GenBank/DDBJ databases">
        <title>Seven novel Bacillus-like species.</title>
        <authorList>
            <person name="Liu G."/>
        </authorList>
    </citation>
    <scope>NUCLEOTIDE SEQUENCE [LARGE SCALE GENOMIC DNA]</scope>
    <source>
        <strain evidence="14 15">FJAT-52991</strain>
    </source>
</reference>
<keyword evidence="11" id="KW-0812">Transmembrane</keyword>
<name>A0ABZ2N9F0_9BACI</name>
<feature type="chain" id="PRO_5046842796" description="alpha-amylase" evidence="12">
    <location>
        <begin position="24"/>
        <end position="501"/>
    </location>
</feature>
<dbReference type="Gene3D" id="2.60.40.1180">
    <property type="entry name" value="Golgi alpha-mannosidase II"/>
    <property type="match status" value="1"/>
</dbReference>
<evidence type="ECO:0000256" key="3">
    <source>
        <dbReference type="ARBA" id="ARBA00008061"/>
    </source>
</evidence>
<evidence type="ECO:0000256" key="7">
    <source>
        <dbReference type="ARBA" id="ARBA00022801"/>
    </source>
</evidence>
<feature type="domain" description="Glycosyl hydrolase family 13 catalytic" evidence="13">
    <location>
        <begin position="38"/>
        <end position="377"/>
    </location>
</feature>
<keyword evidence="7 14" id="KW-0378">Hydrolase</keyword>
<dbReference type="PIRSF" id="PIRSF001024">
    <property type="entry name" value="Alph-amyl_fung"/>
    <property type="match status" value="1"/>
</dbReference>
<dbReference type="InterPro" id="IPR013777">
    <property type="entry name" value="A-amylase-like"/>
</dbReference>
<feature type="signal peptide" evidence="12">
    <location>
        <begin position="1"/>
        <end position="23"/>
    </location>
</feature>
<organism evidence="14 15">
    <name type="scientific">Bacillus kandeliae</name>
    <dbReference type="NCBI Taxonomy" id="3129297"/>
    <lineage>
        <taxon>Bacteria</taxon>
        <taxon>Bacillati</taxon>
        <taxon>Bacillota</taxon>
        <taxon>Bacilli</taxon>
        <taxon>Bacillales</taxon>
        <taxon>Bacillaceae</taxon>
        <taxon>Bacillus</taxon>
    </lineage>
</organism>
<dbReference type="InterPro" id="IPR017853">
    <property type="entry name" value="GH"/>
</dbReference>
<dbReference type="PANTHER" id="PTHR10357">
    <property type="entry name" value="ALPHA-AMYLASE FAMILY MEMBER"/>
    <property type="match status" value="1"/>
</dbReference>
<evidence type="ECO:0000256" key="12">
    <source>
        <dbReference type="SAM" id="SignalP"/>
    </source>
</evidence>
<protein>
    <recommendedName>
        <fullName evidence="4">alpha-amylase</fullName>
        <ecNumber evidence="4">3.2.1.1</ecNumber>
    </recommendedName>
</protein>
<evidence type="ECO:0000256" key="11">
    <source>
        <dbReference type="SAM" id="Phobius"/>
    </source>
</evidence>
<dbReference type="SUPFAM" id="SSF51445">
    <property type="entry name" value="(Trans)glycosidases"/>
    <property type="match status" value="1"/>
</dbReference>
<sequence length="501" mass="57459">MKRRLCSLILLPFLLLYAFPVSAAEKEERKWQDETMYYLMIDRFNNGDNQNNQEVNNNDPSAYQGGDFTGATGRLDHIKDMGFTTLILSPVFQNEKGGYHGYWTTDFYKTNKQFGTMKELKKLVDEAHERDLKVLIDLPVTRVSTTHPWTKDAEKADWFTNKSEVGPEKWLGEMATLNLENEEVTKELIKVANYWIEQAKIDGYYLSDATSAPVSFWEKFSKELDKDVYLLGESSEEDVNVSKLAEYQKAGLDGMMNGAMMSPAREQFKTVNQSSSETPNLLKEVETTWEDPQLSANYLDTNKTTRFTRDTVQENNFPGTRWMLALTYLYTIPGTPVVYYGSEIALDGGEGTENHGLMNFRIDKELIDYMKKIGDLRQQLPALTRGSYEPLYEKDGMVVFKRKYQDETIIVAINNTDKTQKVTIPAKELANDKELRGLLNDNLSREENGEYTIILDREQSEIFALADKSGINISFIVALAAVYIIFMVFIYLVWKRGRAAR</sequence>
<evidence type="ECO:0000256" key="9">
    <source>
        <dbReference type="ARBA" id="ARBA00023277"/>
    </source>
</evidence>
<keyword evidence="6 12" id="KW-0732">Signal</keyword>
<comment type="catalytic activity">
    <reaction evidence="1">
        <text>Endohydrolysis of (1-&gt;4)-alpha-D-glucosidic linkages in polysaccharides containing three or more (1-&gt;4)-alpha-linked D-glucose units.</text>
        <dbReference type="EC" id="3.2.1.1"/>
    </reaction>
</comment>
<dbReference type="InterPro" id="IPR006047">
    <property type="entry name" value="GH13_cat_dom"/>
</dbReference>
<keyword evidence="9" id="KW-0119">Carbohydrate metabolism</keyword>
<dbReference type="Gene3D" id="3.20.20.80">
    <property type="entry name" value="Glycosidases"/>
    <property type="match status" value="1"/>
</dbReference>
<dbReference type="GO" id="GO:0016787">
    <property type="term" value="F:hydrolase activity"/>
    <property type="evidence" value="ECO:0007669"/>
    <property type="project" value="UniProtKB-KW"/>
</dbReference>
<evidence type="ECO:0000259" key="13">
    <source>
        <dbReference type="SMART" id="SM00642"/>
    </source>
</evidence>
<dbReference type="RefSeq" id="WP_338753541.1">
    <property type="nucleotide sequence ID" value="NZ_CP147404.1"/>
</dbReference>
<keyword evidence="11" id="KW-0472">Membrane</keyword>
<keyword evidence="15" id="KW-1185">Reference proteome</keyword>
<keyword evidence="8" id="KW-0106">Calcium</keyword>
<comment type="similarity">
    <text evidence="3">Belongs to the glycosyl hydrolase 13 family.</text>
</comment>
<dbReference type="SUPFAM" id="SSF51011">
    <property type="entry name" value="Glycosyl hydrolase domain"/>
    <property type="match status" value="1"/>
</dbReference>
<evidence type="ECO:0000256" key="6">
    <source>
        <dbReference type="ARBA" id="ARBA00022729"/>
    </source>
</evidence>
<evidence type="ECO:0000313" key="15">
    <source>
        <dbReference type="Proteomes" id="UP001387364"/>
    </source>
</evidence>
<accession>A0ABZ2N9F0</accession>
<dbReference type="Pfam" id="PF00128">
    <property type="entry name" value="Alpha-amylase"/>
    <property type="match status" value="1"/>
</dbReference>
<evidence type="ECO:0000256" key="4">
    <source>
        <dbReference type="ARBA" id="ARBA00012595"/>
    </source>
</evidence>
<proteinExistence type="inferred from homology"/>
<dbReference type="InterPro" id="IPR013780">
    <property type="entry name" value="Glyco_hydro_b"/>
</dbReference>
<keyword evidence="10" id="KW-0326">Glycosidase</keyword>